<dbReference type="PANTHER" id="PTHR23221:SF7">
    <property type="entry name" value="PHOSPHATIDYLINOSITOL-GLYCAN-SPECIFIC PHOSPHOLIPASE D"/>
    <property type="match status" value="1"/>
</dbReference>
<keyword evidence="7" id="KW-0677">Repeat</keyword>
<evidence type="ECO:0000256" key="10">
    <source>
        <dbReference type="ARBA" id="ARBA00029753"/>
    </source>
</evidence>
<dbReference type="Pfam" id="PF01839">
    <property type="entry name" value="FG-GAP"/>
    <property type="match status" value="4"/>
</dbReference>
<keyword evidence="17" id="KW-1185">Reference proteome</keyword>
<feature type="repeat" description="FG-GAP" evidence="12">
    <location>
        <begin position="575"/>
        <end position="631"/>
    </location>
</feature>
<dbReference type="InterPro" id="IPR028994">
    <property type="entry name" value="Integrin_alpha_N"/>
</dbReference>
<sequence>MFMMRAAHLCLSLLGITGGKAASMNVHSLIGLRAHAYYAAVQPMGMHISSAAAAAYNSAIADNLPAVLGGADFPDFLYACGSYADHHDAGEVAHWPTFHAAAVRYLQRTARNFSNPSSWSDDTKKLVAFIFGVSVHYVTDELWEGLSGGLGSARGFTEMVDAFTAGNNGHGNTAESIANMGGDFYAAWSLDESNLNAWDRFFPVDHLVNIYHETPKNATANFTDVTRLSLQECKPLFDLGLWALKTFGALLYPIYNHHLHHLPFITEKLFDNHISGIDDMAAYTTFAWQRLARWMSTSAPLDPPPRLSVRERAAADDEDDRSTHNLFRRLAPLLRNAEAARGLTPSDMQAFFSVVELPTPSQVNTSRRVAATSPQSSGPRWRLDYHGPTQHSDWLPLVMTSLVEHFMPGQMSVAIGTPRKQRPTASRPAAPNVHLNSKKSSLERASSAVALTGTALASADFDLDGLSDLAVGSPGAGVKGLCPRAGRVIVHYGNGTDALVGEGNATSMRFGETFAVLDFNLDGVDDLAVGAPGSSDWNATDPIDQPYRDNAEASFRLWGKVFVYFGVKGRGLAPSPLVLRTSTEFTALGDVLSAADVDGDGKPDLIVGCPSANDNAGRVLAFASSPSRMPGAILDVDATGVAILDISGSAYDRFGQSIAVVGSTLVVGAPFHRPNASCNMNCQMMGSIYGFALAGPSVPKTPPLQFRIVGDVELGEFGYSVAVNSTARTSCAGEECELDTLRSVLVVSTPDASNGIHLRSGQVSLFASKDIVGLRGIVPISNVPLLASISGVDAHGALGASLAWEDVDGDGWSDLIVGAPRTSHDSLLLSGRETGALYVWHGASLPKGKQTVKSATFHHFGSRPRGQMGASFALLANGSGISLAVGSPRSTVDGLEQAGAVDVLQVF</sequence>
<dbReference type="GO" id="GO:0004621">
    <property type="term" value="F:glycosylphosphatidylinositol phospholipase D activity"/>
    <property type="evidence" value="ECO:0007669"/>
    <property type="project" value="UniProtKB-EC"/>
</dbReference>
<evidence type="ECO:0000256" key="3">
    <source>
        <dbReference type="ARBA" id="ARBA00012284"/>
    </source>
</evidence>
<dbReference type="InterPro" id="IPR029002">
    <property type="entry name" value="PLPC/GPLD1"/>
</dbReference>
<comment type="catalytic activity">
    <reaction evidence="11">
        <text>a 6-(alpha-D-glucosaminyl)-1-(1,2-diacyl-sn-glycero-3-phospho)-1D-myo-inositol + H2O = 6-(alpha-D-glucosaminyl)-1D-myo-inositol + a 1,2-diacyl-sn-glycero-3-phosphate + H(+)</text>
        <dbReference type="Rhea" id="RHEA:10832"/>
        <dbReference type="ChEBI" id="CHEBI:15377"/>
        <dbReference type="ChEBI" id="CHEBI:15378"/>
        <dbReference type="ChEBI" id="CHEBI:57997"/>
        <dbReference type="ChEBI" id="CHEBI:58608"/>
        <dbReference type="ChEBI" id="CHEBI:58700"/>
        <dbReference type="EC" id="3.1.4.50"/>
    </reaction>
</comment>
<gene>
    <name evidence="16" type="ORF">AB1Y20_019994</name>
</gene>
<evidence type="ECO:0000256" key="11">
    <source>
        <dbReference type="ARBA" id="ARBA00093237"/>
    </source>
</evidence>
<dbReference type="Gene3D" id="2.130.10.130">
    <property type="entry name" value="Integrin alpha, N-terminal"/>
    <property type="match status" value="3"/>
</dbReference>
<proteinExistence type="inferred from homology"/>
<keyword evidence="9" id="KW-0325">Glycoprotein</keyword>
<dbReference type="SMART" id="SM00191">
    <property type="entry name" value="Int_alpha"/>
    <property type="match status" value="5"/>
</dbReference>
<feature type="repeat" description="FG-GAP" evidence="12">
    <location>
        <begin position="496"/>
        <end position="558"/>
    </location>
</feature>
<feature type="signal peptide" evidence="14">
    <location>
        <begin position="1"/>
        <end position="21"/>
    </location>
</feature>
<keyword evidence="5" id="KW-0964">Secreted</keyword>
<dbReference type="PROSITE" id="PS51470">
    <property type="entry name" value="FG_GAP"/>
    <property type="match status" value="3"/>
</dbReference>
<dbReference type="Pfam" id="PF00882">
    <property type="entry name" value="Zn_dep_PLPC"/>
    <property type="match status" value="1"/>
</dbReference>
<protein>
    <recommendedName>
        <fullName evidence="4">Phosphatidylinositol-glycan-specific phospholipase D</fullName>
        <ecNumber evidence="3">3.1.4.50</ecNumber>
    </recommendedName>
    <alternativeName>
        <fullName evidence="10">Glycosyl-phosphatidylinositol-specific phospholipase D</fullName>
    </alternativeName>
</protein>
<evidence type="ECO:0000313" key="17">
    <source>
        <dbReference type="Proteomes" id="UP001515480"/>
    </source>
</evidence>
<evidence type="ECO:0000259" key="15">
    <source>
        <dbReference type="Pfam" id="PF00882"/>
    </source>
</evidence>
<feature type="repeat" description="FG-GAP" evidence="12">
    <location>
        <begin position="785"/>
        <end position="849"/>
    </location>
</feature>
<feature type="domain" description="Phospholipase C/D" evidence="15">
    <location>
        <begin position="50"/>
        <end position="140"/>
    </location>
</feature>
<dbReference type="Pfam" id="PF14312">
    <property type="entry name" value="FG-GAP_2"/>
    <property type="match status" value="1"/>
</dbReference>
<dbReference type="InterPro" id="IPR013519">
    <property type="entry name" value="Int_alpha_beta-p"/>
</dbReference>
<comment type="caution">
    <text evidence="16">The sequence shown here is derived from an EMBL/GenBank/DDBJ whole genome shotgun (WGS) entry which is preliminary data.</text>
</comment>
<reference evidence="16 17" key="1">
    <citation type="journal article" date="2024" name="Science">
        <title>Giant polyketide synthase enzymes in the biosynthesis of giant marine polyether toxins.</title>
        <authorList>
            <person name="Fallon T.R."/>
            <person name="Shende V.V."/>
            <person name="Wierzbicki I.H."/>
            <person name="Pendleton A.L."/>
            <person name="Watervoot N.F."/>
            <person name="Auber R.P."/>
            <person name="Gonzalez D.J."/>
            <person name="Wisecaver J.H."/>
            <person name="Moore B.S."/>
        </authorList>
    </citation>
    <scope>NUCLEOTIDE SEQUENCE [LARGE SCALE GENOMIC DNA]</scope>
    <source>
        <strain evidence="16 17">12B1</strain>
    </source>
</reference>
<evidence type="ECO:0000256" key="13">
    <source>
        <dbReference type="SAM" id="MobiDB-lite"/>
    </source>
</evidence>
<evidence type="ECO:0000256" key="4">
    <source>
        <dbReference type="ARBA" id="ARBA00015988"/>
    </source>
</evidence>
<dbReference type="InterPro" id="IPR013517">
    <property type="entry name" value="FG-GAP"/>
</dbReference>
<evidence type="ECO:0000256" key="14">
    <source>
        <dbReference type="SAM" id="SignalP"/>
    </source>
</evidence>
<comment type="subcellular location">
    <subcellularLocation>
        <location evidence="1">Secreted</location>
    </subcellularLocation>
</comment>
<evidence type="ECO:0000313" key="16">
    <source>
        <dbReference type="EMBL" id="KAL1525122.1"/>
    </source>
</evidence>
<evidence type="ECO:0000256" key="1">
    <source>
        <dbReference type="ARBA" id="ARBA00004613"/>
    </source>
</evidence>
<keyword evidence="8" id="KW-0378">Hydrolase</keyword>
<evidence type="ECO:0000256" key="7">
    <source>
        <dbReference type="ARBA" id="ARBA00022737"/>
    </source>
</evidence>
<dbReference type="PANTHER" id="PTHR23221">
    <property type="entry name" value="GLYCOSYLPHOSPHATIDYLINOSITOL PHOSPHOLIPASE D"/>
    <property type="match status" value="1"/>
</dbReference>
<keyword evidence="6 14" id="KW-0732">Signal</keyword>
<dbReference type="Proteomes" id="UP001515480">
    <property type="component" value="Unassembled WGS sequence"/>
</dbReference>
<evidence type="ECO:0000256" key="12">
    <source>
        <dbReference type="PROSITE-ProRule" id="PRU00803"/>
    </source>
</evidence>
<evidence type="ECO:0000256" key="9">
    <source>
        <dbReference type="ARBA" id="ARBA00023180"/>
    </source>
</evidence>
<evidence type="ECO:0000256" key="5">
    <source>
        <dbReference type="ARBA" id="ARBA00022525"/>
    </source>
</evidence>
<dbReference type="SUPFAM" id="SSF69318">
    <property type="entry name" value="Integrin alpha N-terminal domain"/>
    <property type="match status" value="2"/>
</dbReference>
<comment type="similarity">
    <text evidence="2">Belongs to the GPLD1 family.</text>
</comment>
<name>A0AB34JW96_PRYPA</name>
<evidence type="ECO:0000256" key="6">
    <source>
        <dbReference type="ARBA" id="ARBA00022729"/>
    </source>
</evidence>
<dbReference type="EC" id="3.1.4.50" evidence="3"/>
<organism evidence="16 17">
    <name type="scientific">Prymnesium parvum</name>
    <name type="common">Toxic golden alga</name>
    <dbReference type="NCBI Taxonomy" id="97485"/>
    <lineage>
        <taxon>Eukaryota</taxon>
        <taxon>Haptista</taxon>
        <taxon>Haptophyta</taxon>
        <taxon>Prymnesiophyceae</taxon>
        <taxon>Prymnesiales</taxon>
        <taxon>Prymnesiaceae</taxon>
        <taxon>Prymnesium</taxon>
    </lineage>
</organism>
<dbReference type="AlphaFoldDB" id="A0AB34JW96"/>
<dbReference type="GO" id="GO:0005576">
    <property type="term" value="C:extracellular region"/>
    <property type="evidence" value="ECO:0007669"/>
    <property type="project" value="UniProtKB-SubCell"/>
</dbReference>
<accession>A0AB34JW96</accession>
<evidence type="ECO:0000256" key="2">
    <source>
        <dbReference type="ARBA" id="ARBA00008652"/>
    </source>
</evidence>
<dbReference type="EMBL" id="JBGBPQ010000004">
    <property type="protein sequence ID" value="KAL1525122.1"/>
    <property type="molecule type" value="Genomic_DNA"/>
</dbReference>
<feature type="region of interest" description="Disordered" evidence="13">
    <location>
        <begin position="417"/>
        <end position="439"/>
    </location>
</feature>
<feature type="chain" id="PRO_5044225289" description="Phosphatidylinositol-glycan-specific phospholipase D" evidence="14">
    <location>
        <begin position="22"/>
        <end position="907"/>
    </location>
</feature>
<evidence type="ECO:0000256" key="8">
    <source>
        <dbReference type="ARBA" id="ARBA00022801"/>
    </source>
</evidence>